<organism evidence="2 3">
    <name type="scientific">Pleurodeles waltl</name>
    <name type="common">Iberian ribbed newt</name>
    <dbReference type="NCBI Taxonomy" id="8319"/>
    <lineage>
        <taxon>Eukaryota</taxon>
        <taxon>Metazoa</taxon>
        <taxon>Chordata</taxon>
        <taxon>Craniata</taxon>
        <taxon>Vertebrata</taxon>
        <taxon>Euteleostomi</taxon>
        <taxon>Amphibia</taxon>
        <taxon>Batrachia</taxon>
        <taxon>Caudata</taxon>
        <taxon>Salamandroidea</taxon>
        <taxon>Salamandridae</taxon>
        <taxon>Pleurodelinae</taxon>
        <taxon>Pleurodeles</taxon>
    </lineage>
</organism>
<dbReference type="EMBL" id="JANPWB010000016">
    <property type="protein sequence ID" value="KAJ1081014.1"/>
    <property type="molecule type" value="Genomic_DNA"/>
</dbReference>
<feature type="compositionally biased region" description="Basic and acidic residues" evidence="1">
    <location>
        <begin position="71"/>
        <end position="82"/>
    </location>
</feature>
<feature type="non-terminal residue" evidence="2">
    <location>
        <position position="1"/>
    </location>
</feature>
<evidence type="ECO:0000313" key="2">
    <source>
        <dbReference type="EMBL" id="KAJ1081014.1"/>
    </source>
</evidence>
<keyword evidence="3" id="KW-1185">Reference proteome</keyword>
<feature type="non-terminal residue" evidence="2">
    <location>
        <position position="82"/>
    </location>
</feature>
<comment type="caution">
    <text evidence="2">The sequence shown here is derived from an EMBL/GenBank/DDBJ whole genome shotgun (WGS) entry which is preliminary data.</text>
</comment>
<dbReference type="Proteomes" id="UP001066276">
    <property type="component" value="Chromosome 12"/>
</dbReference>
<name>A0AAV7KS07_PLEWA</name>
<dbReference type="AlphaFoldDB" id="A0AAV7KS07"/>
<evidence type="ECO:0000256" key="1">
    <source>
        <dbReference type="SAM" id="MobiDB-lite"/>
    </source>
</evidence>
<reference evidence="2" key="1">
    <citation type="journal article" date="2022" name="bioRxiv">
        <title>Sequencing and chromosome-scale assembly of the giantPleurodeles waltlgenome.</title>
        <authorList>
            <person name="Brown T."/>
            <person name="Elewa A."/>
            <person name="Iarovenko S."/>
            <person name="Subramanian E."/>
            <person name="Araus A.J."/>
            <person name="Petzold A."/>
            <person name="Susuki M."/>
            <person name="Suzuki K.-i.T."/>
            <person name="Hayashi T."/>
            <person name="Toyoda A."/>
            <person name="Oliveira C."/>
            <person name="Osipova E."/>
            <person name="Leigh N.D."/>
            <person name="Simon A."/>
            <person name="Yun M.H."/>
        </authorList>
    </citation>
    <scope>NUCLEOTIDE SEQUENCE</scope>
    <source>
        <strain evidence="2">20211129_DDA</strain>
        <tissue evidence="2">Liver</tissue>
    </source>
</reference>
<gene>
    <name evidence="2" type="ORF">NDU88_001201</name>
</gene>
<accession>A0AAV7KS07</accession>
<sequence length="82" mass="9002">RAQAAIGCALLSTIHEPGSPFVFVLRKTRLEASGSACPGIRACSLLLSIRERVADPQVETSSASKWKRQRRDREEHQPGVFA</sequence>
<protein>
    <submittedName>
        <fullName evidence="2">Uncharacterized protein</fullName>
    </submittedName>
</protein>
<evidence type="ECO:0000313" key="3">
    <source>
        <dbReference type="Proteomes" id="UP001066276"/>
    </source>
</evidence>
<proteinExistence type="predicted"/>
<feature type="region of interest" description="Disordered" evidence="1">
    <location>
        <begin position="55"/>
        <end position="82"/>
    </location>
</feature>